<dbReference type="Pfam" id="PF01494">
    <property type="entry name" value="FAD_binding_3"/>
    <property type="match status" value="1"/>
</dbReference>
<reference evidence="7 8" key="1">
    <citation type="submission" date="2013-03" db="EMBL/GenBank/DDBJ databases">
        <title>The Genome Sequence of Cladophialophora psammophila CBS 110553.</title>
        <authorList>
            <consortium name="The Broad Institute Genomics Platform"/>
            <person name="Cuomo C."/>
            <person name="de Hoog S."/>
            <person name="Gorbushina A."/>
            <person name="Walker B."/>
            <person name="Young S.K."/>
            <person name="Zeng Q."/>
            <person name="Gargeya S."/>
            <person name="Fitzgerald M."/>
            <person name="Haas B."/>
            <person name="Abouelleil A."/>
            <person name="Allen A.W."/>
            <person name="Alvarado L."/>
            <person name="Arachchi H.M."/>
            <person name="Berlin A.M."/>
            <person name="Chapman S.B."/>
            <person name="Gainer-Dewar J."/>
            <person name="Goldberg J."/>
            <person name="Griggs A."/>
            <person name="Gujja S."/>
            <person name="Hansen M."/>
            <person name="Howarth C."/>
            <person name="Imamovic A."/>
            <person name="Ireland A."/>
            <person name="Larimer J."/>
            <person name="McCowan C."/>
            <person name="Murphy C."/>
            <person name="Pearson M."/>
            <person name="Poon T.W."/>
            <person name="Priest M."/>
            <person name="Roberts A."/>
            <person name="Saif S."/>
            <person name="Shea T."/>
            <person name="Sisk P."/>
            <person name="Sykes S."/>
            <person name="Wortman J."/>
            <person name="Nusbaum C."/>
            <person name="Birren B."/>
        </authorList>
    </citation>
    <scope>NUCLEOTIDE SEQUENCE [LARGE SCALE GENOMIC DNA]</scope>
    <source>
        <strain evidence="7 8">CBS 110553</strain>
    </source>
</reference>
<dbReference type="InterPro" id="IPR036188">
    <property type="entry name" value="FAD/NAD-bd_sf"/>
</dbReference>
<dbReference type="eggNOG" id="KOG2614">
    <property type="taxonomic scope" value="Eukaryota"/>
</dbReference>
<dbReference type="InterPro" id="IPR002938">
    <property type="entry name" value="FAD-bd"/>
</dbReference>
<dbReference type="EMBL" id="AMGX01000039">
    <property type="protein sequence ID" value="EXJ54893.1"/>
    <property type="molecule type" value="Genomic_DNA"/>
</dbReference>
<dbReference type="STRING" id="1182543.W9VHD8"/>
<dbReference type="OrthoDB" id="16820at2759"/>
<evidence type="ECO:0000256" key="5">
    <source>
        <dbReference type="ARBA" id="ARBA00023033"/>
    </source>
</evidence>
<dbReference type="AlphaFoldDB" id="W9VHD8"/>
<keyword evidence="2" id="KW-0285">Flavoprotein</keyword>
<feature type="domain" description="FAD-binding" evidence="6">
    <location>
        <begin position="10"/>
        <end position="251"/>
    </location>
</feature>
<evidence type="ECO:0000256" key="3">
    <source>
        <dbReference type="ARBA" id="ARBA00022827"/>
    </source>
</evidence>
<evidence type="ECO:0000256" key="2">
    <source>
        <dbReference type="ARBA" id="ARBA00022630"/>
    </source>
</evidence>
<keyword evidence="3" id="KW-0274">FAD</keyword>
<comment type="similarity">
    <text evidence="1">Belongs to the paxM FAD-dependent monooxygenase family.</text>
</comment>
<evidence type="ECO:0000313" key="8">
    <source>
        <dbReference type="Proteomes" id="UP000019471"/>
    </source>
</evidence>
<dbReference type="HOGENOM" id="CLU_009665_19_3_1"/>
<dbReference type="GO" id="GO:0071949">
    <property type="term" value="F:FAD binding"/>
    <property type="evidence" value="ECO:0007669"/>
    <property type="project" value="InterPro"/>
</dbReference>
<organism evidence="7 8">
    <name type="scientific">Cladophialophora psammophila CBS 110553</name>
    <dbReference type="NCBI Taxonomy" id="1182543"/>
    <lineage>
        <taxon>Eukaryota</taxon>
        <taxon>Fungi</taxon>
        <taxon>Dikarya</taxon>
        <taxon>Ascomycota</taxon>
        <taxon>Pezizomycotina</taxon>
        <taxon>Eurotiomycetes</taxon>
        <taxon>Chaetothyriomycetidae</taxon>
        <taxon>Chaetothyriales</taxon>
        <taxon>Herpotrichiellaceae</taxon>
        <taxon>Cladophialophora</taxon>
    </lineage>
</organism>
<evidence type="ECO:0000256" key="4">
    <source>
        <dbReference type="ARBA" id="ARBA00023002"/>
    </source>
</evidence>
<name>W9VHD8_9EURO</name>
<dbReference type="Gene3D" id="3.50.50.60">
    <property type="entry name" value="FAD/NAD(P)-binding domain"/>
    <property type="match status" value="1"/>
</dbReference>
<dbReference type="GO" id="GO:0004497">
    <property type="term" value="F:monooxygenase activity"/>
    <property type="evidence" value="ECO:0007669"/>
    <property type="project" value="UniProtKB-KW"/>
</dbReference>
<sequence>MVGHRASLVNALYQGCKRQPAIRFGFSTKAQGLASFSPKPSFTAITRSGTPYQVTADILLAADGVKSTIRQSLLAALGIQDNVQDTGQAAYRIMLTREQMQHDSELLSLINTERSIYNLSTTQPDVNFAAAASTTYTTKGSKTSMLQVFGDFCPLIRRMLDLVPDGEVCEWKLRGHQPLPTWIQGSVALLGDACHPTLPHLAQGAVQAIEDGAVLGVCLSRIKDTSPETIYGALKCYEETRKQRAETLVEMAASSGRELHLGEGAAKDERDLQFAKLKAARGKGRVPDKWADQDVQKLIYGTDCIAMAEKALALQNHVVAVV</sequence>
<dbReference type="SUPFAM" id="SSF51905">
    <property type="entry name" value="FAD/NAD(P)-binding domain"/>
    <property type="match status" value="1"/>
</dbReference>
<dbReference type="PANTHER" id="PTHR13789:SF147">
    <property type="entry name" value="PUTATIVE (AFU_ORTHOLOGUE AFUA_2G01950)-RELATED"/>
    <property type="match status" value="1"/>
</dbReference>
<dbReference type="InterPro" id="IPR050493">
    <property type="entry name" value="FAD-dep_Monooxygenase_BioMet"/>
</dbReference>
<evidence type="ECO:0000313" key="7">
    <source>
        <dbReference type="EMBL" id="EXJ54893.1"/>
    </source>
</evidence>
<dbReference type="GeneID" id="19197645"/>
<dbReference type="Proteomes" id="UP000019471">
    <property type="component" value="Unassembled WGS sequence"/>
</dbReference>
<comment type="caution">
    <text evidence="7">The sequence shown here is derived from an EMBL/GenBank/DDBJ whole genome shotgun (WGS) entry which is preliminary data.</text>
</comment>
<dbReference type="PANTHER" id="PTHR13789">
    <property type="entry name" value="MONOOXYGENASE"/>
    <property type="match status" value="1"/>
</dbReference>
<gene>
    <name evidence="7" type="ORF">A1O5_12959</name>
</gene>
<keyword evidence="5" id="KW-0503">Monooxygenase</keyword>
<protein>
    <submittedName>
        <fullName evidence="7">Salicylate hydroxylase</fullName>
    </submittedName>
</protein>
<evidence type="ECO:0000259" key="6">
    <source>
        <dbReference type="Pfam" id="PF01494"/>
    </source>
</evidence>
<accession>W9VHD8</accession>
<keyword evidence="8" id="KW-1185">Reference proteome</keyword>
<dbReference type="PRINTS" id="PR00420">
    <property type="entry name" value="RNGMNOXGNASE"/>
</dbReference>
<keyword evidence="4" id="KW-0560">Oxidoreductase</keyword>
<proteinExistence type="inferred from homology"/>
<evidence type="ECO:0000256" key="1">
    <source>
        <dbReference type="ARBA" id="ARBA00007992"/>
    </source>
</evidence>
<dbReference type="RefSeq" id="XP_007751718.1">
    <property type="nucleotide sequence ID" value="XM_007753528.1"/>
</dbReference>